<evidence type="ECO:0000313" key="6">
    <source>
        <dbReference type="Proteomes" id="UP000251314"/>
    </source>
</evidence>
<dbReference type="EMBL" id="RCMK01001171">
    <property type="protein sequence ID" value="KAG2900131.1"/>
    <property type="molecule type" value="Genomic_DNA"/>
</dbReference>
<dbReference type="EMBL" id="RCML01001994">
    <property type="protein sequence ID" value="KAG2959468.1"/>
    <property type="molecule type" value="Genomic_DNA"/>
</dbReference>
<evidence type="ECO:0000313" key="2">
    <source>
        <dbReference type="EMBL" id="KAG2835824.1"/>
    </source>
</evidence>
<dbReference type="Proteomes" id="UP000736787">
    <property type="component" value="Unassembled WGS sequence"/>
</dbReference>
<dbReference type="Proteomes" id="UP000697107">
    <property type="component" value="Unassembled WGS sequence"/>
</dbReference>
<evidence type="ECO:0000259" key="1">
    <source>
        <dbReference type="Pfam" id="PF21056"/>
    </source>
</evidence>
<keyword evidence="6" id="KW-1185">Reference proteome</keyword>
<evidence type="ECO:0000313" key="3">
    <source>
        <dbReference type="EMBL" id="KAG2900131.1"/>
    </source>
</evidence>
<name>A0A329RWQ0_9STRA</name>
<feature type="domain" description="ZSWIM1/3 RNaseH-like" evidence="1">
    <location>
        <begin position="1"/>
        <end position="50"/>
    </location>
</feature>
<dbReference type="AlphaFoldDB" id="A0A329RWQ0"/>
<evidence type="ECO:0000313" key="5">
    <source>
        <dbReference type="EMBL" id="RAW29034.1"/>
    </source>
</evidence>
<evidence type="ECO:0000313" key="4">
    <source>
        <dbReference type="EMBL" id="KAG2959468.1"/>
    </source>
</evidence>
<reference evidence="5 6" key="1">
    <citation type="submission" date="2018-01" db="EMBL/GenBank/DDBJ databases">
        <title>Draft genome of the strawberry crown rot pathogen Phytophthora cactorum.</title>
        <authorList>
            <person name="Armitage A.D."/>
            <person name="Lysoe E."/>
            <person name="Nellist C.F."/>
            <person name="Harrison R.J."/>
            <person name="Brurberg M.B."/>
        </authorList>
    </citation>
    <scope>NUCLEOTIDE SEQUENCE [LARGE SCALE GENOMIC DNA]</scope>
    <source>
        <strain evidence="5 6">10300</strain>
    </source>
</reference>
<accession>A0A329RWQ0</accession>
<sequence>MENECAECLSDAISAFKFNNPSWHLIKDIVLDKDMGELGLLESDFAGVKV</sequence>
<reference evidence="2" key="2">
    <citation type="submission" date="2018-10" db="EMBL/GenBank/DDBJ databases">
        <title>Effector identification in a new, highly contiguous assembly of the strawberry crown rot pathogen Phytophthora cactorum.</title>
        <authorList>
            <person name="Armitage A.D."/>
            <person name="Nellist C.F."/>
            <person name="Bates H."/>
            <person name="Vickerstaff R.J."/>
            <person name="Harrison R.J."/>
        </authorList>
    </citation>
    <scope>NUCLEOTIDE SEQUENCE</scope>
    <source>
        <strain evidence="2">15-7</strain>
        <strain evidence="3">4040</strain>
        <strain evidence="4">P415</strain>
    </source>
</reference>
<dbReference type="EMBL" id="RCMG01001118">
    <property type="protein sequence ID" value="KAG2835824.1"/>
    <property type="molecule type" value="Genomic_DNA"/>
</dbReference>
<dbReference type="Pfam" id="PF21056">
    <property type="entry name" value="ZSWIM1-3_RNaseH-like"/>
    <property type="match status" value="1"/>
</dbReference>
<dbReference type="Proteomes" id="UP000251314">
    <property type="component" value="Unassembled WGS sequence"/>
</dbReference>
<protein>
    <recommendedName>
        <fullName evidence="1">ZSWIM1/3 RNaseH-like domain-containing protein</fullName>
    </recommendedName>
</protein>
<dbReference type="EMBL" id="MJFZ01000453">
    <property type="protein sequence ID" value="RAW29034.1"/>
    <property type="molecule type" value="Genomic_DNA"/>
</dbReference>
<dbReference type="STRING" id="29920.A0A329RWQ0"/>
<dbReference type="OrthoDB" id="89029at2759"/>
<organism evidence="5 6">
    <name type="scientific">Phytophthora cactorum</name>
    <dbReference type="NCBI Taxonomy" id="29920"/>
    <lineage>
        <taxon>Eukaryota</taxon>
        <taxon>Sar</taxon>
        <taxon>Stramenopiles</taxon>
        <taxon>Oomycota</taxon>
        <taxon>Peronosporomycetes</taxon>
        <taxon>Peronosporales</taxon>
        <taxon>Peronosporaceae</taxon>
        <taxon>Phytophthora</taxon>
    </lineage>
</organism>
<proteinExistence type="predicted"/>
<gene>
    <name evidence="5" type="ORF">PC110_g14612</name>
    <name evidence="2" type="ORF">PC113_g20148</name>
    <name evidence="3" type="ORF">PC117_g22043</name>
    <name evidence="4" type="ORF">PC118_g23006</name>
</gene>
<dbReference type="Proteomes" id="UP000735874">
    <property type="component" value="Unassembled WGS sequence"/>
</dbReference>
<dbReference type="InterPro" id="IPR048324">
    <property type="entry name" value="ZSWIM1-3_RNaseH-like"/>
</dbReference>
<comment type="caution">
    <text evidence="5">The sequence shown here is derived from an EMBL/GenBank/DDBJ whole genome shotgun (WGS) entry which is preliminary data.</text>
</comment>
<dbReference type="VEuPathDB" id="FungiDB:PC110_g14612"/>